<comment type="caution">
    <text evidence="1">The sequence shown here is derived from an EMBL/GenBank/DDBJ whole genome shotgun (WGS) entry which is preliminary data.</text>
</comment>
<dbReference type="EMBL" id="BKCP01013514">
    <property type="protein sequence ID" value="GER57679.1"/>
    <property type="molecule type" value="Genomic_DNA"/>
</dbReference>
<evidence type="ECO:0000313" key="1">
    <source>
        <dbReference type="EMBL" id="GER57679.1"/>
    </source>
</evidence>
<evidence type="ECO:0000313" key="2">
    <source>
        <dbReference type="Proteomes" id="UP000325081"/>
    </source>
</evidence>
<accession>A0A5A7RKK1</accession>
<organism evidence="1 2">
    <name type="scientific">Striga asiatica</name>
    <name type="common">Asiatic witchweed</name>
    <name type="synonym">Buchnera asiatica</name>
    <dbReference type="NCBI Taxonomy" id="4170"/>
    <lineage>
        <taxon>Eukaryota</taxon>
        <taxon>Viridiplantae</taxon>
        <taxon>Streptophyta</taxon>
        <taxon>Embryophyta</taxon>
        <taxon>Tracheophyta</taxon>
        <taxon>Spermatophyta</taxon>
        <taxon>Magnoliopsida</taxon>
        <taxon>eudicotyledons</taxon>
        <taxon>Gunneridae</taxon>
        <taxon>Pentapetalae</taxon>
        <taxon>asterids</taxon>
        <taxon>lamiids</taxon>
        <taxon>Lamiales</taxon>
        <taxon>Orobanchaceae</taxon>
        <taxon>Buchnereae</taxon>
        <taxon>Striga</taxon>
    </lineage>
</organism>
<dbReference type="Proteomes" id="UP000325081">
    <property type="component" value="Unassembled WGS sequence"/>
</dbReference>
<keyword evidence="2" id="KW-1185">Reference proteome</keyword>
<reference evidence="2" key="1">
    <citation type="journal article" date="2019" name="Curr. Biol.">
        <title>Genome Sequence of Striga asiatica Provides Insight into the Evolution of Plant Parasitism.</title>
        <authorList>
            <person name="Yoshida S."/>
            <person name="Kim S."/>
            <person name="Wafula E.K."/>
            <person name="Tanskanen J."/>
            <person name="Kim Y.M."/>
            <person name="Honaas L."/>
            <person name="Yang Z."/>
            <person name="Spallek T."/>
            <person name="Conn C.E."/>
            <person name="Ichihashi Y."/>
            <person name="Cheong K."/>
            <person name="Cui S."/>
            <person name="Der J.P."/>
            <person name="Gundlach H."/>
            <person name="Jiao Y."/>
            <person name="Hori C."/>
            <person name="Ishida J.K."/>
            <person name="Kasahara H."/>
            <person name="Kiba T."/>
            <person name="Kim M.S."/>
            <person name="Koo N."/>
            <person name="Laohavisit A."/>
            <person name="Lee Y.H."/>
            <person name="Lumba S."/>
            <person name="McCourt P."/>
            <person name="Mortimer J.C."/>
            <person name="Mutuku J.M."/>
            <person name="Nomura T."/>
            <person name="Sasaki-Sekimoto Y."/>
            <person name="Seto Y."/>
            <person name="Wang Y."/>
            <person name="Wakatake T."/>
            <person name="Sakakibara H."/>
            <person name="Demura T."/>
            <person name="Yamaguchi S."/>
            <person name="Yoneyama K."/>
            <person name="Manabe R.I."/>
            <person name="Nelson D.C."/>
            <person name="Schulman A.H."/>
            <person name="Timko M.P."/>
            <person name="dePamphilis C.W."/>
            <person name="Choi D."/>
            <person name="Shirasu K."/>
        </authorList>
    </citation>
    <scope>NUCLEOTIDE SEQUENCE [LARGE SCALE GENOMIC DNA]</scope>
    <source>
        <strain evidence="2">cv. UVA1</strain>
    </source>
</reference>
<proteinExistence type="predicted"/>
<dbReference type="AlphaFoldDB" id="A0A5A7RKK1"/>
<gene>
    <name evidence="1" type="ORF">STAS_35505</name>
</gene>
<protein>
    <submittedName>
        <fullName evidence="1">60 kDa chaperonin</fullName>
    </submittedName>
</protein>
<name>A0A5A7RKK1_STRAF</name>
<sequence>MAARRSNLGIYEKINFPLGISIQESYQIKDSLSNLTQSRYRQLESYPWQKSPDGFLLSTSKVECRQLCQHAQEFVRPPHTVAHQWTLDDRYGKKFSNEKNSTLGMPKKQTLTSFILYRKEIKILTNSTLVPPFVLLLEVEISFNVFRTLPYGTIYSLQHWFM</sequence>